<evidence type="ECO:0000256" key="1">
    <source>
        <dbReference type="SAM" id="MobiDB-lite"/>
    </source>
</evidence>
<sequence length="156" mass="17178">MGLRRDEQATCHEKTCTPLSLGMHRSPRPSIYLRVLHNAWRVYVSSLSSRQNAWATVRDHVSVQDHNPPQTGDWSRPLTGTQTASAHHHAETPTSLRSARSVDALMAALLVVSGLPQPFRSVVQSERALIAFACGHARAKLRAYVMGPRLPARAGI</sequence>
<evidence type="ECO:0000313" key="3">
    <source>
        <dbReference type="Proteomes" id="UP000292082"/>
    </source>
</evidence>
<keyword evidence="3" id="KW-1185">Reference proteome</keyword>
<dbReference type="AlphaFoldDB" id="A0A4Q9PIL9"/>
<accession>A0A4Q9PIL9</accession>
<protein>
    <submittedName>
        <fullName evidence="2">Uncharacterized protein</fullName>
    </submittedName>
</protein>
<name>A0A4Q9PIL9_9APHY</name>
<dbReference type="Proteomes" id="UP000292082">
    <property type="component" value="Unassembled WGS sequence"/>
</dbReference>
<dbReference type="EMBL" id="ML145202">
    <property type="protein sequence ID" value="TBU53896.1"/>
    <property type="molecule type" value="Genomic_DNA"/>
</dbReference>
<gene>
    <name evidence="2" type="ORF">BD310DRAFT_114214</name>
</gene>
<reference evidence="2 3" key="1">
    <citation type="submission" date="2019-01" db="EMBL/GenBank/DDBJ databases">
        <title>Draft genome sequences of three monokaryotic isolates of the white-rot basidiomycete fungus Dichomitus squalens.</title>
        <authorList>
            <consortium name="DOE Joint Genome Institute"/>
            <person name="Lopez S.C."/>
            <person name="Andreopoulos B."/>
            <person name="Pangilinan J."/>
            <person name="Lipzen A."/>
            <person name="Riley R."/>
            <person name="Ahrendt S."/>
            <person name="Ng V."/>
            <person name="Barry K."/>
            <person name="Daum C."/>
            <person name="Grigoriev I.V."/>
            <person name="Hilden K.S."/>
            <person name="Makela M.R."/>
            <person name="de Vries R.P."/>
        </authorList>
    </citation>
    <scope>NUCLEOTIDE SEQUENCE [LARGE SCALE GENOMIC DNA]</scope>
    <source>
        <strain evidence="2 3">CBS 464.89</strain>
    </source>
</reference>
<feature type="region of interest" description="Disordered" evidence="1">
    <location>
        <begin position="63"/>
        <end position="96"/>
    </location>
</feature>
<feature type="compositionally biased region" description="Polar residues" evidence="1">
    <location>
        <begin position="64"/>
        <end position="85"/>
    </location>
</feature>
<evidence type="ECO:0000313" key="2">
    <source>
        <dbReference type="EMBL" id="TBU53896.1"/>
    </source>
</evidence>
<organism evidence="2 3">
    <name type="scientific">Dichomitus squalens</name>
    <dbReference type="NCBI Taxonomy" id="114155"/>
    <lineage>
        <taxon>Eukaryota</taxon>
        <taxon>Fungi</taxon>
        <taxon>Dikarya</taxon>
        <taxon>Basidiomycota</taxon>
        <taxon>Agaricomycotina</taxon>
        <taxon>Agaricomycetes</taxon>
        <taxon>Polyporales</taxon>
        <taxon>Polyporaceae</taxon>
        <taxon>Dichomitus</taxon>
    </lineage>
</organism>
<proteinExistence type="predicted"/>